<evidence type="ECO:0000313" key="4">
    <source>
        <dbReference type="Proteomes" id="UP000193307"/>
    </source>
</evidence>
<dbReference type="STRING" id="658057.SAMN04488032_10260"/>
<dbReference type="EMBL" id="FWFW01000002">
    <property type="protein sequence ID" value="SLN26835.1"/>
    <property type="molecule type" value="Genomic_DNA"/>
</dbReference>
<reference evidence="3 4" key="1">
    <citation type="submission" date="2017-03" db="EMBL/GenBank/DDBJ databases">
        <authorList>
            <person name="Afonso C.L."/>
            <person name="Miller P.J."/>
            <person name="Scott M.A."/>
            <person name="Spackman E."/>
            <person name="Goraichik I."/>
            <person name="Dimitrov K.M."/>
            <person name="Suarez D.L."/>
            <person name="Swayne D.E."/>
        </authorList>
    </citation>
    <scope>NUCLEOTIDE SEQUENCE [LARGE SCALE GENOMIC DNA]</scope>
    <source>
        <strain evidence="3 4">CECT 7971</strain>
    </source>
</reference>
<feature type="domain" description="DUF1468" evidence="2">
    <location>
        <begin position="18"/>
        <end position="151"/>
    </location>
</feature>
<evidence type="ECO:0000256" key="1">
    <source>
        <dbReference type="SAM" id="Phobius"/>
    </source>
</evidence>
<dbReference type="RefSeq" id="WP_085847905.1">
    <property type="nucleotide sequence ID" value="NZ_FNZV01000002.1"/>
</dbReference>
<keyword evidence="1" id="KW-1133">Transmembrane helix</keyword>
<keyword evidence="1" id="KW-0812">Transmembrane</keyword>
<feature type="transmembrane region" description="Helical" evidence="1">
    <location>
        <begin position="48"/>
        <end position="67"/>
    </location>
</feature>
<keyword evidence="1" id="KW-0472">Membrane</keyword>
<dbReference type="AlphaFoldDB" id="A0A1Y5RXP8"/>
<dbReference type="Proteomes" id="UP000193307">
    <property type="component" value="Unassembled WGS sequence"/>
</dbReference>
<sequence length="156" mass="16589">MANIEDHGGQSKAARAVSGGVLLAAGLVISFFAWGYPTGSLNQMGPGFFPQTIGILISLLAVTILIVDLRHPALERPSAIQWRGLCFVSVGIIIFALLVERAGLVPSMFLAVGVSMFADDQAKPLTVLIYAITAAALGWLLFLVGLELPIPAFWRL</sequence>
<protein>
    <submittedName>
        <fullName evidence="3">Tripartite tricarboxylate transporter TctB family protein</fullName>
    </submittedName>
</protein>
<dbReference type="Pfam" id="PF07331">
    <property type="entry name" value="TctB"/>
    <property type="match status" value="1"/>
</dbReference>
<gene>
    <name evidence="3" type="ORF">PAM7971_01028</name>
</gene>
<organism evidence="3 4">
    <name type="scientific">Pacificibacter marinus</name>
    <dbReference type="NCBI Taxonomy" id="658057"/>
    <lineage>
        <taxon>Bacteria</taxon>
        <taxon>Pseudomonadati</taxon>
        <taxon>Pseudomonadota</taxon>
        <taxon>Alphaproteobacteria</taxon>
        <taxon>Rhodobacterales</taxon>
        <taxon>Roseobacteraceae</taxon>
        <taxon>Pacificibacter</taxon>
    </lineage>
</organism>
<dbReference type="OrthoDB" id="5186924at2"/>
<evidence type="ECO:0000259" key="2">
    <source>
        <dbReference type="Pfam" id="PF07331"/>
    </source>
</evidence>
<keyword evidence="4" id="KW-1185">Reference proteome</keyword>
<proteinExistence type="predicted"/>
<feature type="transmembrane region" description="Helical" evidence="1">
    <location>
        <begin position="79"/>
        <end position="99"/>
    </location>
</feature>
<feature type="transmembrane region" description="Helical" evidence="1">
    <location>
        <begin position="16"/>
        <end position="36"/>
    </location>
</feature>
<feature type="transmembrane region" description="Helical" evidence="1">
    <location>
        <begin position="127"/>
        <end position="146"/>
    </location>
</feature>
<accession>A0A1Y5RXP8</accession>
<name>A0A1Y5RXP8_9RHOB</name>
<evidence type="ECO:0000313" key="3">
    <source>
        <dbReference type="EMBL" id="SLN26835.1"/>
    </source>
</evidence>
<dbReference type="InterPro" id="IPR009936">
    <property type="entry name" value="DUF1468"/>
</dbReference>